<evidence type="ECO:0000313" key="1">
    <source>
        <dbReference type="EMBL" id="PGH28514.1"/>
    </source>
</evidence>
<dbReference type="EMBL" id="PDND01000391">
    <property type="protein sequence ID" value="PGH28514.1"/>
    <property type="molecule type" value="Genomic_DNA"/>
</dbReference>
<organism evidence="1 2">
    <name type="scientific">[Emmonsia] crescens</name>
    <dbReference type="NCBI Taxonomy" id="73230"/>
    <lineage>
        <taxon>Eukaryota</taxon>
        <taxon>Fungi</taxon>
        <taxon>Dikarya</taxon>
        <taxon>Ascomycota</taxon>
        <taxon>Pezizomycotina</taxon>
        <taxon>Eurotiomycetes</taxon>
        <taxon>Eurotiomycetidae</taxon>
        <taxon>Onygenales</taxon>
        <taxon>Ajellomycetaceae</taxon>
        <taxon>Emergomyces</taxon>
    </lineage>
</organism>
<comment type="caution">
    <text evidence="1">The sequence shown here is derived from an EMBL/GenBank/DDBJ whole genome shotgun (WGS) entry which is preliminary data.</text>
</comment>
<gene>
    <name evidence="1" type="ORF">GX50_08747</name>
</gene>
<dbReference type="AlphaFoldDB" id="A0A2B7YWQ7"/>
<reference evidence="1 2" key="1">
    <citation type="submission" date="2017-10" db="EMBL/GenBank/DDBJ databases">
        <title>Comparative genomics in systemic dimorphic fungi from Ajellomycetaceae.</title>
        <authorList>
            <person name="Munoz J.F."/>
            <person name="Mcewen J.G."/>
            <person name="Clay O.K."/>
            <person name="Cuomo C.A."/>
        </authorList>
    </citation>
    <scope>NUCLEOTIDE SEQUENCE [LARGE SCALE GENOMIC DNA]</scope>
    <source>
        <strain evidence="1 2">UAMH4076</strain>
    </source>
</reference>
<name>A0A2B7YWQ7_9EURO</name>
<accession>A0A2B7YWQ7</accession>
<dbReference type="Proteomes" id="UP000226031">
    <property type="component" value="Unassembled WGS sequence"/>
</dbReference>
<keyword evidence="2" id="KW-1185">Reference proteome</keyword>
<sequence length="185" mass="20974">MNMKIKDIKRRLPPPRPTAAHKITGPPVYIIEQALRPIQKVPWKRNATNNVQQSPVFKMILMHIVDANLQNLTNGELVVAGRLCPGNCVKHRQGRILLGVDAETRSCSVYEHRVILRALELRHVEPFIIHVQARHSFRIQRCCQKDFPTPFGTHKSDFTSKSLAILVIQNRAYVTDSVTGNTDVA</sequence>
<evidence type="ECO:0000313" key="2">
    <source>
        <dbReference type="Proteomes" id="UP000226031"/>
    </source>
</evidence>
<protein>
    <submittedName>
        <fullName evidence="1">Uncharacterized protein</fullName>
    </submittedName>
</protein>
<proteinExistence type="predicted"/>